<sequence>MRSIAFTSLPSYSTTTNHQPPTTATSCIHLIIQPVALFLPSPHPLLRPKKKKKKFKSNQIKKNQREKAPNTLDACRRPARSHQEPTTGHQRLPTKKRARKLEEQGYIMCIKHAPSVHITSSSNEQRPEAAQSKKNLNPHQIAASQRQQQQHTSNGRVLFV</sequence>
<reference evidence="2 3" key="1">
    <citation type="submission" date="2024-04" db="EMBL/GenBank/DDBJ databases">
        <title>Phyllosticta paracitricarpa is synonymous to the EU quarantine fungus P. citricarpa based on phylogenomic analyses.</title>
        <authorList>
            <consortium name="Lawrence Berkeley National Laboratory"/>
            <person name="Van ingen-buijs V.A."/>
            <person name="Van westerhoven A.C."/>
            <person name="Haridas S."/>
            <person name="Skiadas P."/>
            <person name="Martin F."/>
            <person name="Groenewald J.Z."/>
            <person name="Crous P.W."/>
            <person name="Seidl M.F."/>
        </authorList>
    </citation>
    <scope>NUCLEOTIDE SEQUENCE [LARGE SCALE GENOMIC DNA]</scope>
    <source>
        <strain evidence="2 3">CBS 141358</strain>
    </source>
</reference>
<feature type="compositionally biased region" description="Polar residues" evidence="1">
    <location>
        <begin position="132"/>
        <end position="144"/>
    </location>
</feature>
<feature type="region of interest" description="Disordered" evidence="1">
    <location>
        <begin position="117"/>
        <end position="160"/>
    </location>
</feature>
<name>A0ABR1N961_9PEZI</name>
<dbReference type="Proteomes" id="UP001367316">
    <property type="component" value="Unassembled WGS sequence"/>
</dbReference>
<keyword evidence="3" id="KW-1185">Reference proteome</keyword>
<protein>
    <submittedName>
        <fullName evidence="2">Uncharacterized protein</fullName>
    </submittedName>
</protein>
<feature type="compositionally biased region" description="Polar residues" evidence="1">
    <location>
        <begin position="1"/>
        <end position="13"/>
    </location>
</feature>
<dbReference type="PROSITE" id="PS51257">
    <property type="entry name" value="PROKAR_LIPOPROTEIN"/>
    <property type="match status" value="1"/>
</dbReference>
<dbReference type="EMBL" id="JBBPBF010000012">
    <property type="protein sequence ID" value="KAK7611737.1"/>
    <property type="molecule type" value="Genomic_DNA"/>
</dbReference>
<evidence type="ECO:0000256" key="1">
    <source>
        <dbReference type="SAM" id="MobiDB-lite"/>
    </source>
</evidence>
<proteinExistence type="predicted"/>
<organism evidence="2 3">
    <name type="scientific">Phyllosticta paracitricarpa</name>
    <dbReference type="NCBI Taxonomy" id="2016321"/>
    <lineage>
        <taxon>Eukaryota</taxon>
        <taxon>Fungi</taxon>
        <taxon>Dikarya</taxon>
        <taxon>Ascomycota</taxon>
        <taxon>Pezizomycotina</taxon>
        <taxon>Dothideomycetes</taxon>
        <taxon>Dothideomycetes incertae sedis</taxon>
        <taxon>Botryosphaeriales</taxon>
        <taxon>Phyllostictaceae</taxon>
        <taxon>Phyllosticta</taxon>
    </lineage>
</organism>
<comment type="caution">
    <text evidence="2">The sequence shown here is derived from an EMBL/GenBank/DDBJ whole genome shotgun (WGS) entry which is preliminary data.</text>
</comment>
<feature type="region of interest" description="Disordered" evidence="1">
    <location>
        <begin position="1"/>
        <end position="20"/>
    </location>
</feature>
<evidence type="ECO:0000313" key="3">
    <source>
        <dbReference type="Proteomes" id="UP001367316"/>
    </source>
</evidence>
<feature type="compositionally biased region" description="Polar residues" evidence="1">
    <location>
        <begin position="151"/>
        <end position="160"/>
    </location>
</feature>
<feature type="compositionally biased region" description="Basic residues" evidence="1">
    <location>
        <begin position="46"/>
        <end position="56"/>
    </location>
</feature>
<gene>
    <name evidence="2" type="ORF">JOL62DRAFT_43640</name>
</gene>
<feature type="region of interest" description="Disordered" evidence="1">
    <location>
        <begin position="42"/>
        <end position="100"/>
    </location>
</feature>
<accession>A0ABR1N961</accession>
<evidence type="ECO:0000313" key="2">
    <source>
        <dbReference type="EMBL" id="KAK7611737.1"/>
    </source>
</evidence>